<dbReference type="HOGENOM" id="CLU_025461_1_0_1"/>
<dbReference type="GO" id="GO:0007052">
    <property type="term" value="P:mitotic spindle organization"/>
    <property type="evidence" value="ECO:0007669"/>
    <property type="project" value="TreeGrafter"/>
</dbReference>
<evidence type="ECO:0000259" key="14">
    <source>
        <dbReference type="Pfam" id="PF18595"/>
    </source>
</evidence>
<dbReference type="InParanoid" id="A0A0C3CDB2"/>
<evidence type="ECO:0000256" key="3">
    <source>
        <dbReference type="ARBA" id="ARBA00005498"/>
    </source>
</evidence>
<evidence type="ECO:0000256" key="12">
    <source>
        <dbReference type="SAM" id="MobiDB-lite"/>
    </source>
</evidence>
<dbReference type="Pfam" id="PF18595">
    <property type="entry name" value="Nuf2_DHR10-like"/>
    <property type="match status" value="1"/>
</dbReference>
<evidence type="ECO:0000259" key="13">
    <source>
        <dbReference type="Pfam" id="PF03800"/>
    </source>
</evidence>
<keyword evidence="5" id="KW-0132">Cell division</keyword>
<keyword evidence="10" id="KW-0131">Cell cycle</keyword>
<dbReference type="InterPro" id="IPR041112">
    <property type="entry name" value="Nuf2_DHR10-like"/>
</dbReference>
<feature type="domain" description="Kinetochore protein Nuf2 N-terminal" evidence="13">
    <location>
        <begin position="4"/>
        <end position="139"/>
    </location>
</feature>
<dbReference type="GO" id="GO:0044877">
    <property type="term" value="F:protein-containing complex binding"/>
    <property type="evidence" value="ECO:0007669"/>
    <property type="project" value="TreeGrafter"/>
</dbReference>
<keyword evidence="7" id="KW-0995">Kinetochore</keyword>
<evidence type="ECO:0000256" key="8">
    <source>
        <dbReference type="ARBA" id="ARBA00023054"/>
    </source>
</evidence>
<name>A0A0C3CDB2_PILCF</name>
<evidence type="ECO:0000256" key="2">
    <source>
        <dbReference type="ARBA" id="ARBA00004629"/>
    </source>
</evidence>
<dbReference type="Gene3D" id="1.10.418.60">
    <property type="entry name" value="Ncd80 complex, Nuf2 subunit"/>
    <property type="match status" value="1"/>
</dbReference>
<dbReference type="AlphaFoldDB" id="A0A0C3CDB2"/>
<dbReference type="InterPro" id="IPR038275">
    <property type="entry name" value="Nuf2_N_sf"/>
</dbReference>
<evidence type="ECO:0000313" key="15">
    <source>
        <dbReference type="EMBL" id="KIM87682.1"/>
    </source>
</evidence>
<feature type="region of interest" description="Disordered" evidence="12">
    <location>
        <begin position="340"/>
        <end position="363"/>
    </location>
</feature>
<keyword evidence="9" id="KW-0539">Nucleus</keyword>
<dbReference type="GO" id="GO:0051383">
    <property type="term" value="P:kinetochore organization"/>
    <property type="evidence" value="ECO:0007669"/>
    <property type="project" value="TreeGrafter"/>
</dbReference>
<dbReference type="OrthoDB" id="8194677at2759"/>
<proteinExistence type="inferred from homology"/>
<feature type="domain" description="Nuf2 DHR10-like" evidence="14">
    <location>
        <begin position="257"/>
        <end position="372"/>
    </location>
</feature>
<gene>
    <name evidence="15" type="ORF">PILCRDRAFT_815264</name>
</gene>
<organism evidence="15 16">
    <name type="scientific">Piloderma croceum (strain F 1598)</name>
    <dbReference type="NCBI Taxonomy" id="765440"/>
    <lineage>
        <taxon>Eukaryota</taxon>
        <taxon>Fungi</taxon>
        <taxon>Dikarya</taxon>
        <taxon>Basidiomycota</taxon>
        <taxon>Agaricomycotina</taxon>
        <taxon>Agaricomycetes</taxon>
        <taxon>Agaricomycetidae</taxon>
        <taxon>Atheliales</taxon>
        <taxon>Atheliaceae</taxon>
        <taxon>Piloderma</taxon>
    </lineage>
</organism>
<keyword evidence="8" id="KW-0175">Coiled coil</keyword>
<evidence type="ECO:0000256" key="1">
    <source>
        <dbReference type="ARBA" id="ARBA00004123"/>
    </source>
</evidence>
<dbReference type="Pfam" id="PF03800">
    <property type="entry name" value="Nuf2"/>
    <property type="match status" value="1"/>
</dbReference>
<dbReference type="PANTHER" id="PTHR21650">
    <property type="entry name" value="MEMBRALIN/KINETOCHORE PROTEIN NUF2"/>
    <property type="match status" value="1"/>
</dbReference>
<sequence>MGGQYWFPSMTIPEIMNALSDWDLSASHEQLVRPSPDFVTAIYLACLDQVTGLNHHSLHDPAHSALNSLEDPNPDLYAAPLSHNILLHHMTRFAASARIPDFSAKDLSAPDPERTRSILSAFINFVKFTEQCGPFVSRLREKSTNAIQEREAVSLELTELQTLLQDLKAQMALDQPRCEELKKENSALTAHLMATKVVQGALVKDIEALKEEKAAVLQRKESLNAETVMSTESISRTRARIVQSPERIKRTIVTMGATAIEDKRTVALHEGKARDLQAKVTALFNIEKDIRSCVEQLQTIEKEVLSLETSQKELADLKDQLDDKKIERSELQMKQDRVHKQLQNAQDKLERAQKHAEDKRLASQQTIERLQREYEEMALERKDNDDQMEKLRMEADDVAAKMVEHQKKSEAELNELLTEYWKLRHETEVYMEILANKLKLKVSAE</sequence>
<dbReference type="InterPro" id="IPR005549">
    <property type="entry name" value="Kinetochore_Nuf2_N"/>
</dbReference>
<evidence type="ECO:0000256" key="9">
    <source>
        <dbReference type="ARBA" id="ARBA00023242"/>
    </source>
</evidence>
<evidence type="ECO:0000256" key="5">
    <source>
        <dbReference type="ARBA" id="ARBA00022618"/>
    </source>
</evidence>
<dbReference type="STRING" id="765440.A0A0C3CDB2"/>
<feature type="compositionally biased region" description="Basic and acidic residues" evidence="12">
    <location>
        <begin position="347"/>
        <end position="361"/>
    </location>
</feature>
<comment type="subcellular location">
    <subcellularLocation>
        <location evidence="2">Chromosome</location>
        <location evidence="2">Centromere</location>
        <location evidence="2">Kinetochore</location>
    </subcellularLocation>
    <subcellularLocation>
        <location evidence="1">Nucleus</location>
    </subcellularLocation>
</comment>
<protein>
    <submittedName>
        <fullName evidence="15">Uncharacterized protein</fullName>
    </submittedName>
</protein>
<dbReference type="GO" id="GO:0005634">
    <property type="term" value="C:nucleus"/>
    <property type="evidence" value="ECO:0007669"/>
    <property type="project" value="UniProtKB-SubCell"/>
</dbReference>
<evidence type="ECO:0000256" key="7">
    <source>
        <dbReference type="ARBA" id="ARBA00022838"/>
    </source>
</evidence>
<keyword evidence="6" id="KW-0498">Mitosis</keyword>
<dbReference type="Proteomes" id="UP000054166">
    <property type="component" value="Unassembled WGS sequence"/>
</dbReference>
<keyword evidence="11" id="KW-0137">Centromere</keyword>
<reference evidence="15 16" key="1">
    <citation type="submission" date="2014-04" db="EMBL/GenBank/DDBJ databases">
        <authorList>
            <consortium name="DOE Joint Genome Institute"/>
            <person name="Kuo A."/>
            <person name="Tarkka M."/>
            <person name="Buscot F."/>
            <person name="Kohler A."/>
            <person name="Nagy L.G."/>
            <person name="Floudas D."/>
            <person name="Copeland A."/>
            <person name="Barry K.W."/>
            <person name="Cichocki N."/>
            <person name="Veneault-Fourrey C."/>
            <person name="LaButti K."/>
            <person name="Lindquist E.A."/>
            <person name="Lipzen A."/>
            <person name="Lundell T."/>
            <person name="Morin E."/>
            <person name="Murat C."/>
            <person name="Sun H."/>
            <person name="Tunlid A."/>
            <person name="Henrissat B."/>
            <person name="Grigoriev I.V."/>
            <person name="Hibbett D.S."/>
            <person name="Martin F."/>
            <person name="Nordberg H.P."/>
            <person name="Cantor M.N."/>
            <person name="Hua S.X."/>
        </authorList>
    </citation>
    <scope>NUCLEOTIDE SEQUENCE [LARGE SCALE GENOMIC DNA]</scope>
    <source>
        <strain evidence="15 16">F 1598</strain>
    </source>
</reference>
<reference evidence="16" key="2">
    <citation type="submission" date="2015-01" db="EMBL/GenBank/DDBJ databases">
        <title>Evolutionary Origins and Diversification of the Mycorrhizal Mutualists.</title>
        <authorList>
            <consortium name="DOE Joint Genome Institute"/>
            <consortium name="Mycorrhizal Genomics Consortium"/>
            <person name="Kohler A."/>
            <person name="Kuo A."/>
            <person name="Nagy L.G."/>
            <person name="Floudas D."/>
            <person name="Copeland A."/>
            <person name="Barry K.W."/>
            <person name="Cichocki N."/>
            <person name="Veneault-Fourrey C."/>
            <person name="LaButti K."/>
            <person name="Lindquist E.A."/>
            <person name="Lipzen A."/>
            <person name="Lundell T."/>
            <person name="Morin E."/>
            <person name="Murat C."/>
            <person name="Riley R."/>
            <person name="Ohm R."/>
            <person name="Sun H."/>
            <person name="Tunlid A."/>
            <person name="Henrissat B."/>
            <person name="Grigoriev I.V."/>
            <person name="Hibbett D.S."/>
            <person name="Martin F."/>
        </authorList>
    </citation>
    <scope>NUCLEOTIDE SEQUENCE [LARGE SCALE GENOMIC DNA]</scope>
    <source>
        <strain evidence="16">F 1598</strain>
    </source>
</reference>
<keyword evidence="16" id="KW-1185">Reference proteome</keyword>
<accession>A0A0C3CDB2</accession>
<comment type="similarity">
    <text evidence="3">Belongs to the NUF2 family.</text>
</comment>
<evidence type="ECO:0000256" key="10">
    <source>
        <dbReference type="ARBA" id="ARBA00023306"/>
    </source>
</evidence>
<evidence type="ECO:0000256" key="4">
    <source>
        <dbReference type="ARBA" id="ARBA00022454"/>
    </source>
</evidence>
<dbReference type="GO" id="GO:0051315">
    <property type="term" value="P:attachment of mitotic spindle microtubules to kinetochore"/>
    <property type="evidence" value="ECO:0007669"/>
    <property type="project" value="TreeGrafter"/>
</dbReference>
<dbReference type="GO" id="GO:0031262">
    <property type="term" value="C:Ndc80 complex"/>
    <property type="evidence" value="ECO:0007669"/>
    <property type="project" value="InterPro"/>
</dbReference>
<evidence type="ECO:0000256" key="6">
    <source>
        <dbReference type="ARBA" id="ARBA00022776"/>
    </source>
</evidence>
<dbReference type="GO" id="GO:0045132">
    <property type="term" value="P:meiotic chromosome segregation"/>
    <property type="evidence" value="ECO:0007669"/>
    <property type="project" value="TreeGrafter"/>
</dbReference>
<keyword evidence="4" id="KW-0158">Chromosome</keyword>
<evidence type="ECO:0000256" key="11">
    <source>
        <dbReference type="ARBA" id="ARBA00023328"/>
    </source>
</evidence>
<evidence type="ECO:0000313" key="16">
    <source>
        <dbReference type="Proteomes" id="UP000054166"/>
    </source>
</evidence>
<dbReference type="EMBL" id="KN832979">
    <property type="protein sequence ID" value="KIM87682.1"/>
    <property type="molecule type" value="Genomic_DNA"/>
</dbReference>
<dbReference type="GO" id="GO:0051301">
    <property type="term" value="P:cell division"/>
    <property type="evidence" value="ECO:0007669"/>
    <property type="project" value="UniProtKB-KW"/>
</dbReference>
<dbReference type="PANTHER" id="PTHR21650:SF2">
    <property type="entry name" value="KINETOCHORE PROTEIN NUF2"/>
    <property type="match status" value="1"/>
</dbReference>